<evidence type="ECO:0000256" key="3">
    <source>
        <dbReference type="ARBA" id="ARBA00011209"/>
    </source>
</evidence>
<dbReference type="InterPro" id="IPR006195">
    <property type="entry name" value="aa-tRNA-synth_II"/>
</dbReference>
<dbReference type="Gene3D" id="3.30.930.10">
    <property type="entry name" value="Bira Bifunctional Protein, Domain 2"/>
    <property type="match status" value="1"/>
</dbReference>
<sequence length="376" mass="41401">MLDRIDELRTAGEADVASATTTEELEALRVRLLGRKAELPNLLRGVSDLPPQERGAVGKAANQARQALQALIDERIATLADAELDARLVADRVDVTLPGRPEPVGGLHLITRVRREIEDVFLGLGFDVVEGPETETVHYNFDALNHASNHPARDRADTFYLAPSTRLPAVERPGDPDAEDGGSARLLRTHTSPMQIRTMERQDPPVAVIVPGRVYRPDSDATHTPQFHQVEGLWVDVDITLADLKGVLLSFARAIFGDEREIRLRPHFFPFTEPSVEVDVSCFACGGSGIRADQPGHPRCGLCKGTGWIEILGSGLVDPNVLRAVNETRGDDAYDPERVQGFAFGMGIERIAMLRHGVPDLRLLYENDLRVLEQWA</sequence>
<evidence type="ECO:0000256" key="6">
    <source>
        <dbReference type="ARBA" id="ARBA00022723"/>
    </source>
</evidence>
<proteinExistence type="inferred from homology"/>
<dbReference type="InterPro" id="IPR004529">
    <property type="entry name" value="Phe-tRNA-synth_IIc_asu"/>
</dbReference>
<dbReference type="SUPFAM" id="SSF55681">
    <property type="entry name" value="Class II aaRS and biotin synthetases"/>
    <property type="match status" value="1"/>
</dbReference>
<dbReference type="InterPro" id="IPR002319">
    <property type="entry name" value="Phenylalanyl-tRNA_Synthase"/>
</dbReference>
<evidence type="ECO:0000256" key="12">
    <source>
        <dbReference type="ARBA" id="ARBA00049255"/>
    </source>
</evidence>
<comment type="catalytic activity">
    <reaction evidence="12 13">
        <text>tRNA(Phe) + L-phenylalanine + ATP = L-phenylalanyl-tRNA(Phe) + AMP + diphosphate + H(+)</text>
        <dbReference type="Rhea" id="RHEA:19413"/>
        <dbReference type="Rhea" id="RHEA-COMP:9668"/>
        <dbReference type="Rhea" id="RHEA-COMP:9699"/>
        <dbReference type="ChEBI" id="CHEBI:15378"/>
        <dbReference type="ChEBI" id="CHEBI:30616"/>
        <dbReference type="ChEBI" id="CHEBI:33019"/>
        <dbReference type="ChEBI" id="CHEBI:58095"/>
        <dbReference type="ChEBI" id="CHEBI:78442"/>
        <dbReference type="ChEBI" id="CHEBI:78531"/>
        <dbReference type="ChEBI" id="CHEBI:456215"/>
        <dbReference type="EC" id="6.1.1.20"/>
    </reaction>
</comment>
<evidence type="ECO:0000256" key="5">
    <source>
        <dbReference type="ARBA" id="ARBA00022598"/>
    </source>
</evidence>
<evidence type="ECO:0000256" key="2">
    <source>
        <dbReference type="ARBA" id="ARBA00010207"/>
    </source>
</evidence>
<evidence type="ECO:0000256" key="10">
    <source>
        <dbReference type="ARBA" id="ARBA00022917"/>
    </source>
</evidence>
<dbReference type="Pfam" id="PF01409">
    <property type="entry name" value="tRNA-synt_2d"/>
    <property type="match status" value="1"/>
</dbReference>
<reference evidence="15 16" key="1">
    <citation type="submission" date="2023-11" db="EMBL/GenBank/DDBJ databases">
        <authorList>
            <person name="Xu M."/>
            <person name="Jiang T."/>
        </authorList>
    </citation>
    <scope>NUCLEOTIDE SEQUENCE [LARGE SCALE GENOMIC DNA]</scope>
    <source>
        <strain evidence="15 16">SD</strain>
    </source>
</reference>
<keyword evidence="8 13" id="KW-0067">ATP-binding</keyword>
<dbReference type="EMBL" id="JAXAVX010000001">
    <property type="protein sequence ID" value="MDX8150371.1"/>
    <property type="molecule type" value="Genomic_DNA"/>
</dbReference>
<comment type="subunit">
    <text evidence="3 13">Tetramer of two alpha and two beta subunits.</text>
</comment>
<dbReference type="InterPro" id="IPR045864">
    <property type="entry name" value="aa-tRNA-synth_II/BPL/LPL"/>
</dbReference>
<organism evidence="15 16">
    <name type="scientific">Patulibacter brassicae</name>
    <dbReference type="NCBI Taxonomy" id="1705717"/>
    <lineage>
        <taxon>Bacteria</taxon>
        <taxon>Bacillati</taxon>
        <taxon>Actinomycetota</taxon>
        <taxon>Thermoleophilia</taxon>
        <taxon>Solirubrobacterales</taxon>
        <taxon>Patulibacteraceae</taxon>
        <taxon>Patulibacter</taxon>
    </lineage>
</organism>
<comment type="cofactor">
    <cofactor evidence="13">
        <name>Mg(2+)</name>
        <dbReference type="ChEBI" id="CHEBI:18420"/>
    </cofactor>
    <text evidence="13">Binds 2 magnesium ions per tetramer.</text>
</comment>
<dbReference type="NCBIfam" id="TIGR00468">
    <property type="entry name" value="pheS"/>
    <property type="match status" value="1"/>
</dbReference>
<evidence type="ECO:0000259" key="14">
    <source>
        <dbReference type="PROSITE" id="PS50862"/>
    </source>
</evidence>
<keyword evidence="5 13" id="KW-0436">Ligase</keyword>
<keyword evidence="7 13" id="KW-0547">Nucleotide-binding</keyword>
<accession>A0ABU4VEY0</accession>
<evidence type="ECO:0000256" key="11">
    <source>
        <dbReference type="ARBA" id="ARBA00023146"/>
    </source>
</evidence>
<dbReference type="PROSITE" id="PS50862">
    <property type="entry name" value="AA_TRNA_LIGASE_II"/>
    <property type="match status" value="1"/>
</dbReference>
<evidence type="ECO:0000256" key="1">
    <source>
        <dbReference type="ARBA" id="ARBA00004496"/>
    </source>
</evidence>
<dbReference type="CDD" id="cd00496">
    <property type="entry name" value="PheRS_alpha_core"/>
    <property type="match status" value="1"/>
</dbReference>
<dbReference type="SUPFAM" id="SSF46589">
    <property type="entry name" value="tRNA-binding arm"/>
    <property type="match status" value="1"/>
</dbReference>
<evidence type="ECO:0000256" key="7">
    <source>
        <dbReference type="ARBA" id="ARBA00022741"/>
    </source>
</evidence>
<evidence type="ECO:0000313" key="16">
    <source>
        <dbReference type="Proteomes" id="UP001277761"/>
    </source>
</evidence>
<dbReference type="HAMAP" id="MF_00281">
    <property type="entry name" value="Phe_tRNA_synth_alpha1"/>
    <property type="match status" value="1"/>
</dbReference>
<keyword evidence="4 13" id="KW-0963">Cytoplasm</keyword>
<keyword evidence="6 13" id="KW-0479">Metal-binding</keyword>
<evidence type="ECO:0000256" key="13">
    <source>
        <dbReference type="HAMAP-Rule" id="MF_00281"/>
    </source>
</evidence>
<evidence type="ECO:0000313" key="15">
    <source>
        <dbReference type="EMBL" id="MDX8150371.1"/>
    </source>
</evidence>
<dbReference type="InterPro" id="IPR010978">
    <property type="entry name" value="tRNA-bd_arm"/>
</dbReference>
<dbReference type="GO" id="GO:0004826">
    <property type="term" value="F:phenylalanine-tRNA ligase activity"/>
    <property type="evidence" value="ECO:0007669"/>
    <property type="project" value="UniProtKB-EC"/>
</dbReference>
<dbReference type="EC" id="6.1.1.20" evidence="13"/>
<feature type="binding site" evidence="13">
    <location>
        <position position="273"/>
    </location>
    <ligand>
        <name>Mg(2+)</name>
        <dbReference type="ChEBI" id="CHEBI:18420"/>
        <note>shared with beta subunit</note>
    </ligand>
</feature>
<dbReference type="InterPro" id="IPR022911">
    <property type="entry name" value="Phe_tRNA_ligase_alpha1_bac"/>
</dbReference>
<dbReference type="PANTHER" id="PTHR11538">
    <property type="entry name" value="PHENYLALANYL-TRNA SYNTHETASE"/>
    <property type="match status" value="1"/>
</dbReference>
<name>A0ABU4VEY0_9ACTN</name>
<keyword evidence="11 13" id="KW-0030">Aminoacyl-tRNA synthetase</keyword>
<comment type="similarity">
    <text evidence="2 13">Belongs to the class-II aminoacyl-tRNA synthetase family. Phe-tRNA synthetase alpha subunit type 1 subfamily.</text>
</comment>
<keyword evidence="16" id="KW-1185">Reference proteome</keyword>
<dbReference type="RefSeq" id="WP_319952521.1">
    <property type="nucleotide sequence ID" value="NZ_JAXAVX010000001.1"/>
</dbReference>
<feature type="domain" description="Aminoacyl-transfer RNA synthetases class-II family profile" evidence="14">
    <location>
        <begin position="106"/>
        <end position="374"/>
    </location>
</feature>
<dbReference type="Proteomes" id="UP001277761">
    <property type="component" value="Unassembled WGS sequence"/>
</dbReference>
<comment type="caution">
    <text evidence="15">The sequence shown here is derived from an EMBL/GenBank/DDBJ whole genome shotgun (WGS) entry which is preliminary data.</text>
</comment>
<gene>
    <name evidence="13 15" type="primary">pheS</name>
    <name evidence="15" type="ORF">SK069_02085</name>
</gene>
<evidence type="ECO:0000256" key="4">
    <source>
        <dbReference type="ARBA" id="ARBA00022490"/>
    </source>
</evidence>
<keyword evidence="9 13" id="KW-0460">Magnesium</keyword>
<protein>
    <recommendedName>
        <fullName evidence="13">Phenylalanine--tRNA ligase alpha subunit</fullName>
        <ecNumber evidence="13">6.1.1.20</ecNumber>
    </recommendedName>
    <alternativeName>
        <fullName evidence="13">Phenylalanyl-tRNA synthetase alpha subunit</fullName>
        <shortName evidence="13">PheRS</shortName>
    </alternativeName>
</protein>
<keyword evidence="10 13" id="KW-0648">Protein biosynthesis</keyword>
<dbReference type="PANTHER" id="PTHR11538:SF41">
    <property type="entry name" value="PHENYLALANINE--TRNA LIGASE, MITOCHONDRIAL"/>
    <property type="match status" value="1"/>
</dbReference>
<evidence type="ECO:0000256" key="9">
    <source>
        <dbReference type="ARBA" id="ARBA00022842"/>
    </source>
</evidence>
<dbReference type="InterPro" id="IPR004188">
    <property type="entry name" value="Phe-tRNA_ligase_II_N"/>
</dbReference>
<dbReference type="Pfam" id="PF02912">
    <property type="entry name" value="Phe_tRNA-synt_N"/>
    <property type="match status" value="1"/>
</dbReference>
<comment type="subcellular location">
    <subcellularLocation>
        <location evidence="1 13">Cytoplasm</location>
    </subcellularLocation>
</comment>
<evidence type="ECO:0000256" key="8">
    <source>
        <dbReference type="ARBA" id="ARBA00022840"/>
    </source>
</evidence>